<dbReference type="EMBL" id="CP019607">
    <property type="protein sequence ID" value="AQP50691.1"/>
    <property type="molecule type" value="Genomic_DNA"/>
</dbReference>
<dbReference type="STRING" id="399497.BW733_07445"/>
<dbReference type="InterPro" id="IPR016477">
    <property type="entry name" value="Fructo-/Ketosamine-3-kinase"/>
</dbReference>
<protein>
    <recommendedName>
        <fullName evidence="4">Fructosamine kinase</fullName>
    </recommendedName>
</protein>
<organism evidence="2 3">
    <name type="scientific">Tessaracoccus flavescens</name>
    <dbReference type="NCBI Taxonomy" id="399497"/>
    <lineage>
        <taxon>Bacteria</taxon>
        <taxon>Bacillati</taxon>
        <taxon>Actinomycetota</taxon>
        <taxon>Actinomycetes</taxon>
        <taxon>Propionibacteriales</taxon>
        <taxon>Propionibacteriaceae</taxon>
        <taxon>Tessaracoccus</taxon>
    </lineage>
</organism>
<dbReference type="SUPFAM" id="SSF56112">
    <property type="entry name" value="Protein kinase-like (PK-like)"/>
    <property type="match status" value="1"/>
</dbReference>
<keyword evidence="1" id="KW-0418">Kinase</keyword>
<dbReference type="PANTHER" id="PTHR12149:SF8">
    <property type="entry name" value="PROTEIN-RIBULOSAMINE 3-KINASE"/>
    <property type="match status" value="1"/>
</dbReference>
<dbReference type="KEGG" id="tfa:BW733_07445"/>
<evidence type="ECO:0000313" key="3">
    <source>
        <dbReference type="Proteomes" id="UP000188235"/>
    </source>
</evidence>
<evidence type="ECO:0000313" key="2">
    <source>
        <dbReference type="EMBL" id="AQP50691.1"/>
    </source>
</evidence>
<proteinExistence type="inferred from homology"/>
<evidence type="ECO:0008006" key="4">
    <source>
        <dbReference type="Google" id="ProtNLM"/>
    </source>
</evidence>
<reference evidence="2 3" key="1">
    <citation type="journal article" date="2008" name="Int. J. Syst. Evol. Microbiol.">
        <title>Tessaracoccus flavescens sp. nov., isolated from marine sediment.</title>
        <authorList>
            <person name="Lee D.W."/>
            <person name="Lee S.D."/>
        </authorList>
    </citation>
    <scope>NUCLEOTIDE SEQUENCE [LARGE SCALE GENOMIC DNA]</scope>
    <source>
        <strain evidence="2 3">SST-39T</strain>
    </source>
</reference>
<dbReference type="PANTHER" id="PTHR12149">
    <property type="entry name" value="FRUCTOSAMINE 3 KINASE-RELATED PROTEIN"/>
    <property type="match status" value="1"/>
</dbReference>
<dbReference type="AlphaFoldDB" id="A0A1Q2CXC5"/>
<dbReference type="Gene3D" id="1.10.510.10">
    <property type="entry name" value="Transferase(Phosphotransferase) domain 1"/>
    <property type="match status" value="1"/>
</dbReference>
<dbReference type="Pfam" id="PF03881">
    <property type="entry name" value="Fructosamin_kin"/>
    <property type="match status" value="1"/>
</dbReference>
<keyword evidence="1" id="KW-0808">Transferase</keyword>
<dbReference type="Gene3D" id="1.20.1270.240">
    <property type="match status" value="1"/>
</dbReference>
<gene>
    <name evidence="2" type="ORF">BW733_07445</name>
</gene>
<accession>A0A1Q2CXC5</accession>
<dbReference type="PIRSF" id="PIRSF006221">
    <property type="entry name" value="Ketosamine-3-kinase"/>
    <property type="match status" value="1"/>
</dbReference>
<sequence>MQQRFRKTGSRRAISTEAASLHWLAEAEPDGGAAVAELVEVGDTWLETVLLDPGAPSREDAAEFGRRLARTHAAGASWWGEAPPGMDPADLATANLPTPAAVEPVWDDFSSYYAEGRLRPYVDLARSLDADDRALLHRACDVVATGRFDSPQPGLCGEVARIHGDLWGGNVVWADGGDRVVGTLIDPCANGGHAETDLAELGLFGSSHLEATLAGYAEVSPLADGWRGRVRLHQFHMVLVHAVLFGGGYVGDALRTARDLLR</sequence>
<dbReference type="RefSeq" id="WP_077349275.1">
    <property type="nucleotide sequence ID" value="NZ_CP019607.1"/>
</dbReference>
<dbReference type="InterPro" id="IPR011009">
    <property type="entry name" value="Kinase-like_dom_sf"/>
</dbReference>
<name>A0A1Q2CXC5_9ACTN</name>
<dbReference type="OrthoDB" id="5291879at2"/>
<dbReference type="Proteomes" id="UP000188235">
    <property type="component" value="Chromosome"/>
</dbReference>
<keyword evidence="3" id="KW-1185">Reference proteome</keyword>
<dbReference type="GO" id="GO:0016301">
    <property type="term" value="F:kinase activity"/>
    <property type="evidence" value="ECO:0007669"/>
    <property type="project" value="UniProtKB-UniRule"/>
</dbReference>
<comment type="similarity">
    <text evidence="1">Belongs to the fructosamine kinase family.</text>
</comment>
<evidence type="ECO:0000256" key="1">
    <source>
        <dbReference type="PIRNR" id="PIRNR006221"/>
    </source>
</evidence>